<dbReference type="EMBL" id="CAJFDH010000002">
    <property type="protein sequence ID" value="CAD5209833.1"/>
    <property type="molecule type" value="Genomic_DNA"/>
</dbReference>
<keyword evidence="4" id="KW-1185">Reference proteome</keyword>
<accession>A0A811K2D2</accession>
<dbReference type="Proteomes" id="UP000614601">
    <property type="component" value="Unassembled WGS sequence"/>
</dbReference>
<name>A0A811K2D2_9BILA</name>
<gene>
    <name evidence="3" type="ORF">BOKJ2_LOCUS2885</name>
</gene>
<feature type="region of interest" description="Disordered" evidence="1">
    <location>
        <begin position="225"/>
        <end position="256"/>
    </location>
</feature>
<dbReference type="EMBL" id="CAJFCW020000002">
    <property type="protein sequence ID" value="CAG9090163.1"/>
    <property type="molecule type" value="Genomic_DNA"/>
</dbReference>
<dbReference type="AlphaFoldDB" id="A0A811K2D2"/>
<evidence type="ECO:0000313" key="4">
    <source>
        <dbReference type="Proteomes" id="UP000614601"/>
    </source>
</evidence>
<evidence type="ECO:0008006" key="5">
    <source>
        <dbReference type="Google" id="ProtNLM"/>
    </source>
</evidence>
<sequence>MKLYLAVFALFVAQVHAGDEEKICDILIELLKPVPVNLSQFVAHSSLLQYRLDVVNLSSIHKIYDEVEKQKEDAEKLLMAVPAKDPKQRYGEQLLKVYEAFEGIRARLANASSNQDLFFVDYTTSVLKALLQDVYKKDAISRIQAVVAATGREITADQVNYYLVNSVLESFSYSQLNPRVPLEQSIQLLFGIDVVHPLSTGLRNTASNSLLNLKTQISNWKQHQEEKLAGRVSGQDEDGTEVSTEGQAEESTRYSK</sequence>
<organism evidence="3 4">
    <name type="scientific">Bursaphelenchus okinawaensis</name>
    <dbReference type="NCBI Taxonomy" id="465554"/>
    <lineage>
        <taxon>Eukaryota</taxon>
        <taxon>Metazoa</taxon>
        <taxon>Ecdysozoa</taxon>
        <taxon>Nematoda</taxon>
        <taxon>Chromadorea</taxon>
        <taxon>Rhabditida</taxon>
        <taxon>Tylenchina</taxon>
        <taxon>Tylenchomorpha</taxon>
        <taxon>Aphelenchoidea</taxon>
        <taxon>Aphelenchoididae</taxon>
        <taxon>Bursaphelenchus</taxon>
    </lineage>
</organism>
<evidence type="ECO:0000256" key="1">
    <source>
        <dbReference type="SAM" id="MobiDB-lite"/>
    </source>
</evidence>
<proteinExistence type="predicted"/>
<feature type="chain" id="PRO_5035594567" description="Fatty-acid and retinol-binding protein 1" evidence="2">
    <location>
        <begin position="18"/>
        <end position="256"/>
    </location>
</feature>
<reference evidence="3" key="1">
    <citation type="submission" date="2020-09" db="EMBL/GenBank/DDBJ databases">
        <authorList>
            <person name="Kikuchi T."/>
        </authorList>
    </citation>
    <scope>NUCLEOTIDE SEQUENCE</scope>
    <source>
        <strain evidence="3">SH1</strain>
    </source>
</reference>
<dbReference type="Proteomes" id="UP000783686">
    <property type="component" value="Unassembled WGS sequence"/>
</dbReference>
<evidence type="ECO:0000313" key="3">
    <source>
        <dbReference type="EMBL" id="CAD5209833.1"/>
    </source>
</evidence>
<keyword evidence="2" id="KW-0732">Signal</keyword>
<protein>
    <recommendedName>
        <fullName evidence="5">Fatty-acid and retinol-binding protein 1</fullName>
    </recommendedName>
</protein>
<evidence type="ECO:0000256" key="2">
    <source>
        <dbReference type="SAM" id="SignalP"/>
    </source>
</evidence>
<feature type="signal peptide" evidence="2">
    <location>
        <begin position="1"/>
        <end position="17"/>
    </location>
</feature>
<comment type="caution">
    <text evidence="3">The sequence shown here is derived from an EMBL/GenBank/DDBJ whole genome shotgun (WGS) entry which is preliminary data.</text>
</comment>